<dbReference type="KEGG" id="npi:G7071_09215"/>
<dbReference type="AlphaFoldDB" id="A0A6G7YG01"/>
<feature type="domain" description="MannoseP isomerase/GMP-like beta-helix" evidence="2">
    <location>
        <begin position="301"/>
        <end position="351"/>
    </location>
</feature>
<keyword evidence="4" id="KW-1185">Reference proteome</keyword>
<evidence type="ECO:0000313" key="4">
    <source>
        <dbReference type="Proteomes" id="UP000502035"/>
    </source>
</evidence>
<dbReference type="PANTHER" id="PTHR46390">
    <property type="entry name" value="MANNOSE-1-PHOSPHATE GUANYLYLTRANSFERASE"/>
    <property type="match status" value="1"/>
</dbReference>
<gene>
    <name evidence="3" type="ORF">G7071_09215</name>
</gene>
<dbReference type="Gene3D" id="3.90.550.10">
    <property type="entry name" value="Spore Coat Polysaccharide Biosynthesis Protein SpsA, Chain A"/>
    <property type="match status" value="1"/>
</dbReference>
<evidence type="ECO:0000313" key="3">
    <source>
        <dbReference type="EMBL" id="QIK75596.1"/>
    </source>
</evidence>
<dbReference type="EMBL" id="CP049866">
    <property type="protein sequence ID" value="QIK75596.1"/>
    <property type="molecule type" value="Genomic_DNA"/>
</dbReference>
<dbReference type="InterPro" id="IPR051161">
    <property type="entry name" value="Mannose-6P_isomerase_type2"/>
</dbReference>
<proteinExistence type="predicted"/>
<dbReference type="Proteomes" id="UP000502035">
    <property type="component" value="Chromosome"/>
</dbReference>
<dbReference type="InterPro" id="IPR005835">
    <property type="entry name" value="NTP_transferase_dom"/>
</dbReference>
<reference evidence="3 4" key="1">
    <citation type="submission" date="2020-03" db="EMBL/GenBank/DDBJ databases">
        <title>Nocardioides sp. nov., isolated from fish.</title>
        <authorList>
            <person name="Hyun D.-W."/>
            <person name="Bae J.-W."/>
        </authorList>
    </citation>
    <scope>NUCLEOTIDE SEQUENCE [LARGE SCALE GENOMIC DNA]</scope>
    <source>
        <strain evidence="3 4">HDW12A</strain>
    </source>
</reference>
<feature type="domain" description="Nucleotidyl transferase" evidence="1">
    <location>
        <begin position="12"/>
        <end position="283"/>
    </location>
</feature>
<dbReference type="SUPFAM" id="SSF159283">
    <property type="entry name" value="Guanosine diphospho-D-mannose pyrophosphorylase/mannose-6-phosphate isomerase linker domain"/>
    <property type="match status" value="1"/>
</dbReference>
<dbReference type="Pfam" id="PF00483">
    <property type="entry name" value="NTP_transferase"/>
    <property type="match status" value="1"/>
</dbReference>
<dbReference type="GO" id="GO:0004475">
    <property type="term" value="F:mannose-1-phosphate guanylyltransferase (GTP) activity"/>
    <property type="evidence" value="ECO:0007669"/>
    <property type="project" value="TreeGrafter"/>
</dbReference>
<dbReference type="GO" id="GO:0009298">
    <property type="term" value="P:GDP-mannose biosynthetic process"/>
    <property type="evidence" value="ECO:0007669"/>
    <property type="project" value="TreeGrafter"/>
</dbReference>
<dbReference type="SUPFAM" id="SSF53448">
    <property type="entry name" value="Nucleotide-diphospho-sugar transferases"/>
    <property type="match status" value="1"/>
</dbReference>
<accession>A0A6G7YG01</accession>
<dbReference type="RefSeq" id="WP_166317729.1">
    <property type="nucleotide sequence ID" value="NZ_CP049866.1"/>
</dbReference>
<evidence type="ECO:0000259" key="1">
    <source>
        <dbReference type="Pfam" id="PF00483"/>
    </source>
</evidence>
<organism evidence="3 4">
    <name type="scientific">Nocardioides piscis</name>
    <dbReference type="NCBI Taxonomy" id="2714938"/>
    <lineage>
        <taxon>Bacteria</taxon>
        <taxon>Bacillati</taxon>
        <taxon>Actinomycetota</taxon>
        <taxon>Actinomycetes</taxon>
        <taxon>Propionibacteriales</taxon>
        <taxon>Nocardioidaceae</taxon>
        <taxon>Nocardioides</taxon>
    </lineage>
</organism>
<protein>
    <submittedName>
        <fullName evidence="3">Mannose-1-phosphate guanylyltransferase</fullName>
    </submittedName>
</protein>
<evidence type="ECO:0000259" key="2">
    <source>
        <dbReference type="Pfam" id="PF22640"/>
    </source>
</evidence>
<dbReference type="InterPro" id="IPR029044">
    <property type="entry name" value="Nucleotide-diphossugar_trans"/>
</dbReference>
<dbReference type="PANTHER" id="PTHR46390:SF1">
    <property type="entry name" value="MANNOSE-1-PHOSPHATE GUANYLYLTRANSFERASE"/>
    <property type="match status" value="1"/>
</dbReference>
<name>A0A6G7YG01_9ACTN</name>
<dbReference type="InterPro" id="IPR054566">
    <property type="entry name" value="ManC/GMP-like_b-helix"/>
</dbReference>
<keyword evidence="3" id="KW-0808">Transferase</keyword>
<dbReference type="Pfam" id="PF22640">
    <property type="entry name" value="ManC_GMP_beta-helix"/>
    <property type="match status" value="1"/>
</dbReference>
<sequence length="360" mass="37558">MSEPTELEHFWAVIPAGGAGTRLWPLSRQGSPKFLHDLTGEGRTLIQATRDRLAPLVEERMLVITGEAHRDEVARQLPELPADSLVAEPSARDSMAAIGLAAALLEVRDPDAVMGSFAADHVIPATEAFHAAAATAVAAAREGWLVTIGIEPTHPATGFGYIRVGESLEDVPGANVVEEFVEKPTVEVAAVYVAGGYRWNAGMFVARPGVLLDLLAEQDQAFAAALRGIAADPSTLAQVWPTLPKIAVDHAVAEPAAAAGRVAVVPGAFAWDDIGDFGSLHALVSDEDPVAVVGQRELVRSVDASGLVVPASGRLVAVVGLEDVVVVDTGDAVLVTTLARAQDVKSIVAALKEDGHESLT</sequence>
<keyword evidence="3" id="KW-0548">Nucleotidyltransferase</keyword>